<name>A0ABY1QNU7_9BACT</name>
<dbReference type="Proteomes" id="UP001158067">
    <property type="component" value="Unassembled WGS sequence"/>
</dbReference>
<organism evidence="1 2">
    <name type="scientific">Neorhodopirellula lusitana</name>
    <dbReference type="NCBI Taxonomy" id="445327"/>
    <lineage>
        <taxon>Bacteria</taxon>
        <taxon>Pseudomonadati</taxon>
        <taxon>Planctomycetota</taxon>
        <taxon>Planctomycetia</taxon>
        <taxon>Pirellulales</taxon>
        <taxon>Pirellulaceae</taxon>
        <taxon>Neorhodopirellula</taxon>
    </lineage>
</organism>
<reference evidence="1 2" key="1">
    <citation type="submission" date="2017-05" db="EMBL/GenBank/DDBJ databases">
        <authorList>
            <person name="Varghese N."/>
            <person name="Submissions S."/>
        </authorList>
    </citation>
    <scope>NUCLEOTIDE SEQUENCE [LARGE SCALE GENOMIC DNA]</scope>
    <source>
        <strain evidence="1 2">DSM 25457</strain>
    </source>
</reference>
<sequence length="413" mass="44648">MTLIHLSSVQRITIRFKLRASLFGLALLVVLAGAVPASVEASTLDDAIVSLAGNVSDYLKEKGRNEVMLGNFDGPGSATAGRAIRAALKEQLSVKETKVVPLGASWTVRGSFVFQKDQSDAIVLIKADLFDKTGKELSGFREKVKVQEVRSIEDISRLLGLTVDLDKEQDAVAEVTKTSDQASPRDLADQLISKQSTVTNKLAVSVSDPTFAFRDDRKTAISPSASSKFRVEVLVRREGSPRFEPIAIEDAGGFPFASLQANDTYKLRVHNDADHAVGVKLSVDGINSFCLCLDPVTKEIGSWYVPAKSVGVVSGWYVSPTLLKEFVVTAKGESLGLPDAADIGTVTAQFFHAWGEGEQPPAVELLATNRGQLRTGIGRDITRQARSHRSFFGKTLLSSVSIRYSNPDDLPLQ</sequence>
<dbReference type="RefSeq" id="WP_283435236.1">
    <property type="nucleotide sequence ID" value="NZ_FXUG01000021.1"/>
</dbReference>
<comment type="caution">
    <text evidence="1">The sequence shown here is derived from an EMBL/GenBank/DDBJ whole genome shotgun (WGS) entry which is preliminary data.</text>
</comment>
<gene>
    <name evidence="1" type="ORF">SAMN06265222_12165</name>
</gene>
<evidence type="ECO:0000313" key="1">
    <source>
        <dbReference type="EMBL" id="SMP76527.1"/>
    </source>
</evidence>
<accession>A0ABY1QNU7</accession>
<keyword evidence="2" id="KW-1185">Reference proteome</keyword>
<dbReference type="EMBL" id="FXUG01000021">
    <property type="protein sequence ID" value="SMP76527.1"/>
    <property type="molecule type" value="Genomic_DNA"/>
</dbReference>
<evidence type="ECO:0000313" key="2">
    <source>
        <dbReference type="Proteomes" id="UP001158067"/>
    </source>
</evidence>
<protein>
    <submittedName>
        <fullName evidence="1">Uncharacterized protein</fullName>
    </submittedName>
</protein>
<proteinExistence type="predicted"/>